<dbReference type="Pfam" id="PF00753">
    <property type="entry name" value="Lactamase_B"/>
    <property type="match status" value="1"/>
</dbReference>
<dbReference type="Gene3D" id="3.60.15.10">
    <property type="entry name" value="Ribonuclease Z/Hydroxyacylglutathione hydrolase-like"/>
    <property type="match status" value="1"/>
</dbReference>
<dbReference type="AlphaFoldDB" id="A0A222EQM8"/>
<feature type="signal peptide" evidence="1">
    <location>
        <begin position="1"/>
        <end position="24"/>
    </location>
</feature>
<evidence type="ECO:0000259" key="2">
    <source>
        <dbReference type="Pfam" id="PF00753"/>
    </source>
</evidence>
<dbReference type="EMBL" id="CP022535">
    <property type="protein sequence ID" value="ASP28544.1"/>
    <property type="molecule type" value="Genomic_DNA"/>
</dbReference>
<feature type="domain" description="Metallo-beta-lactamase" evidence="2">
    <location>
        <begin position="56"/>
        <end position="130"/>
    </location>
</feature>
<evidence type="ECO:0000256" key="1">
    <source>
        <dbReference type="SAM" id="SignalP"/>
    </source>
</evidence>
<accession>A0A222EQM8</accession>
<dbReference type="PANTHER" id="PTHR30619">
    <property type="entry name" value="DNA INTERNALIZATION/COMPETENCE PROTEIN COMEC/REC2"/>
    <property type="match status" value="1"/>
</dbReference>
<feature type="chain" id="PRO_5012397751" description="Metallo-beta-lactamase domain-containing protein" evidence="1">
    <location>
        <begin position="25"/>
        <end position="383"/>
    </location>
</feature>
<dbReference type="InterPro" id="IPR036866">
    <property type="entry name" value="RibonucZ/Hydroxyglut_hydro"/>
</dbReference>
<sequence length="383" mass="43316">MKKIILLFSSISLVSLSCSTITSCNSNTQPYSNNEVEDNQISYYSLSIGNGLFSYLKVGSKAILFDAGIGLSKDAEWKGLKHKGNEFATNFMKWTGVESIEAIFISHNHSDHYGNLDTVTKNFDVANIVLPFNGEKLKSRFVTDKSKSTYDNEIIYVSNNTNLWNFSDKYSFLSIDFYNWSYSEADYMKKLSFKDENNASSIIYFKVNNKSILLPGDAEQGLGDRLVNNKVLQFTNVNIYQVAHHGSKNSLGKNFVDKINPNFCYVSGTNGDNIDYREWGGDHIFPTSKSNENTASCDETYLTGKVLSNTNSDKQDGEINVNAEFAKEADYLHENASYEFRFTKDGTISKYYFDNTVANPGFLKEINSDKPNYNEYVSNHKLK</sequence>
<protein>
    <recommendedName>
        <fullName evidence="2">Metallo-beta-lactamase domain-containing protein</fullName>
    </recommendedName>
</protein>
<evidence type="ECO:0000313" key="3">
    <source>
        <dbReference type="EMBL" id="ASP28544.1"/>
    </source>
</evidence>
<dbReference type="RefSeq" id="WP_094049377.1">
    <property type="nucleotide sequence ID" value="NZ_CP022535.1"/>
</dbReference>
<keyword evidence="1" id="KW-0732">Signal</keyword>
<dbReference type="OrthoDB" id="9761531at2"/>
<dbReference type="InterPro" id="IPR052159">
    <property type="entry name" value="Competence_DNA_uptake"/>
</dbReference>
<proteinExistence type="predicted"/>
<dbReference type="InterPro" id="IPR001279">
    <property type="entry name" value="Metallo-B-lactamas"/>
</dbReference>
<reference evidence="3 4" key="1">
    <citation type="submission" date="2017-07" db="EMBL/GenBank/DDBJ databases">
        <title>Complete genome sequence of Spiroplasma corruscae EC-1 (DSM 19793).</title>
        <authorList>
            <person name="Tsai Y.-M."/>
            <person name="Lo W.-S."/>
            <person name="Kuo C.-H."/>
        </authorList>
    </citation>
    <scope>NUCLEOTIDE SEQUENCE [LARGE SCALE GENOMIC DNA]</scope>
    <source>
        <strain evidence="3 4">EC-1</strain>
    </source>
</reference>
<evidence type="ECO:0000313" key="4">
    <source>
        <dbReference type="Proteomes" id="UP000203229"/>
    </source>
</evidence>
<dbReference type="KEGG" id="scou:SCORR_v1c07720"/>
<dbReference type="Proteomes" id="UP000203229">
    <property type="component" value="Chromosome"/>
</dbReference>
<gene>
    <name evidence="3" type="ORF">SCORR_v1c07720</name>
</gene>
<keyword evidence="4" id="KW-1185">Reference proteome</keyword>
<dbReference type="SUPFAM" id="SSF56281">
    <property type="entry name" value="Metallo-hydrolase/oxidoreductase"/>
    <property type="match status" value="1"/>
</dbReference>
<dbReference type="PANTHER" id="PTHR30619:SF1">
    <property type="entry name" value="RECOMBINATION PROTEIN 2"/>
    <property type="match status" value="1"/>
</dbReference>
<name>A0A222EQM8_9MOLU</name>
<organism evidence="3 4">
    <name type="scientific">Spiroplasma corruscae</name>
    <dbReference type="NCBI Taxonomy" id="216934"/>
    <lineage>
        <taxon>Bacteria</taxon>
        <taxon>Bacillati</taxon>
        <taxon>Mycoplasmatota</taxon>
        <taxon>Mollicutes</taxon>
        <taxon>Entomoplasmatales</taxon>
        <taxon>Spiroplasmataceae</taxon>
        <taxon>Spiroplasma</taxon>
    </lineage>
</organism>
<dbReference type="PROSITE" id="PS51257">
    <property type="entry name" value="PROKAR_LIPOPROTEIN"/>
    <property type="match status" value="1"/>
</dbReference>